<feature type="compositionally biased region" description="Acidic residues" evidence="1">
    <location>
        <begin position="33"/>
        <end position="50"/>
    </location>
</feature>
<evidence type="ECO:0000256" key="1">
    <source>
        <dbReference type="SAM" id="MobiDB-lite"/>
    </source>
</evidence>
<feature type="compositionally biased region" description="Polar residues" evidence="1">
    <location>
        <begin position="10"/>
        <end position="32"/>
    </location>
</feature>
<evidence type="ECO:0000313" key="2">
    <source>
        <dbReference type="Proteomes" id="UP000694920"/>
    </source>
</evidence>
<reference evidence="3 4" key="1">
    <citation type="submission" date="2025-04" db="UniProtKB">
        <authorList>
            <consortium name="RefSeq"/>
        </authorList>
    </citation>
    <scope>IDENTIFICATION</scope>
</reference>
<dbReference type="GeneID" id="107269022"/>
<feature type="compositionally biased region" description="Basic and acidic residues" evidence="1">
    <location>
        <begin position="149"/>
        <end position="158"/>
    </location>
</feature>
<dbReference type="Proteomes" id="UP000694920">
    <property type="component" value="Unplaced"/>
</dbReference>
<feature type="compositionally biased region" description="Polar residues" evidence="1">
    <location>
        <begin position="76"/>
        <end position="88"/>
    </location>
</feature>
<sequence length="295" mass="32562">MENELIDTLQFHSGNDMATSIVSKEPSSSPNDSDVEDDNYYEDIDFDQDSDIEKQVHPPPLLTPSQLCALANSVQPESQALPSVSNDSDTVEMLEENNNDPNNNLDAVQMLGQNQNLSIKLDILSIEESHSRTESASLDSPKPGCSKDSYYEESRSESQCHSPSQTPIPSCSFTSSHSSSTSVSSCRIISSCSTTFPTSSLSNGHTSLDTTCILPNQNFSHEVHLPVHRLTESKDCYNDTDEDEDNDDIQNNKVEVKSNPTLPVKRRYRDDVCTTKPKKLSLISREKSHESLVGG</sequence>
<gene>
    <name evidence="3 4" type="primary">LOC107269022</name>
</gene>
<feature type="region of interest" description="Disordered" evidence="1">
    <location>
        <begin position="1"/>
        <end position="64"/>
    </location>
</feature>
<accession>A0AAJ7RKA0</accession>
<dbReference type="RefSeq" id="XP_024942018.1">
    <property type="nucleotide sequence ID" value="XM_025086250.1"/>
</dbReference>
<feature type="compositionally biased region" description="Acidic residues" evidence="1">
    <location>
        <begin position="89"/>
        <end position="98"/>
    </location>
</feature>
<name>A0AAJ7RKA0_CEPCN</name>
<organism evidence="2 3">
    <name type="scientific">Cephus cinctus</name>
    <name type="common">Wheat stem sawfly</name>
    <dbReference type="NCBI Taxonomy" id="211228"/>
    <lineage>
        <taxon>Eukaryota</taxon>
        <taxon>Metazoa</taxon>
        <taxon>Ecdysozoa</taxon>
        <taxon>Arthropoda</taxon>
        <taxon>Hexapoda</taxon>
        <taxon>Insecta</taxon>
        <taxon>Pterygota</taxon>
        <taxon>Neoptera</taxon>
        <taxon>Endopterygota</taxon>
        <taxon>Hymenoptera</taxon>
        <taxon>Cephoidea</taxon>
        <taxon>Cephidae</taxon>
        <taxon>Cephus</taxon>
    </lineage>
</organism>
<protein>
    <submittedName>
        <fullName evidence="3 4">Uncharacterized protein LOC107269022</fullName>
    </submittedName>
</protein>
<feature type="region of interest" description="Disordered" evidence="1">
    <location>
        <begin position="132"/>
        <end position="174"/>
    </location>
</feature>
<evidence type="ECO:0000313" key="4">
    <source>
        <dbReference type="RefSeq" id="XP_024942018.1"/>
    </source>
</evidence>
<feature type="region of interest" description="Disordered" evidence="1">
    <location>
        <begin position="76"/>
        <end position="103"/>
    </location>
</feature>
<dbReference type="KEGG" id="ccin:107269022"/>
<dbReference type="AlphaFoldDB" id="A0AAJ7RKA0"/>
<dbReference type="RefSeq" id="XP_024942017.1">
    <property type="nucleotide sequence ID" value="XM_025086249.1"/>
</dbReference>
<keyword evidence="2" id="KW-1185">Reference proteome</keyword>
<proteinExistence type="predicted"/>
<evidence type="ECO:0000313" key="3">
    <source>
        <dbReference type="RefSeq" id="XP_024942017.1"/>
    </source>
</evidence>